<evidence type="ECO:0000256" key="4">
    <source>
        <dbReference type="SAM" id="SignalP"/>
    </source>
</evidence>
<comment type="similarity">
    <text evidence="2">Belongs to the PBP/GOBP family.</text>
</comment>
<name>A0A2Z5EM71_9HEMI</name>
<dbReference type="InterPro" id="IPR054577">
    <property type="entry name" value="OBP47-like_dom"/>
</dbReference>
<dbReference type="GO" id="GO:0005576">
    <property type="term" value="C:extracellular region"/>
    <property type="evidence" value="ECO:0007669"/>
    <property type="project" value="UniProtKB-SubCell"/>
</dbReference>
<evidence type="ECO:0000256" key="3">
    <source>
        <dbReference type="ARBA" id="ARBA00022525"/>
    </source>
</evidence>
<dbReference type="PANTHER" id="PTHR21066">
    <property type="entry name" value="ODORANT-BINDING PROTEIN 59A-RELATED"/>
    <property type="match status" value="1"/>
</dbReference>
<protein>
    <submittedName>
        <fullName evidence="6">Odorant-binding protein 8</fullName>
    </submittedName>
</protein>
<organism evidence="6">
    <name type="scientific">Tropidothorax elegans</name>
    <dbReference type="NCBI Taxonomy" id="2233830"/>
    <lineage>
        <taxon>Eukaryota</taxon>
        <taxon>Metazoa</taxon>
        <taxon>Ecdysozoa</taxon>
        <taxon>Arthropoda</taxon>
        <taxon>Hexapoda</taxon>
        <taxon>Insecta</taxon>
        <taxon>Pterygota</taxon>
        <taxon>Neoptera</taxon>
        <taxon>Paraneoptera</taxon>
        <taxon>Hemiptera</taxon>
        <taxon>Heteroptera</taxon>
        <taxon>Panheteroptera</taxon>
        <taxon>Pentatomomorpha</taxon>
        <taxon>Lygaeoidea</taxon>
        <taxon>Lygaeidae</taxon>
        <taxon>Lygaeinae</taxon>
        <taxon>Tropidothorax</taxon>
    </lineage>
</organism>
<feature type="chain" id="PRO_5016270760" evidence="4">
    <location>
        <begin position="21"/>
        <end position="203"/>
    </location>
</feature>
<reference evidence="6" key="1">
    <citation type="journal article" date="2015" name="PLoS ONE">
        <title>Molecular Characterization and Expression Profiling of Odorant-Binding Proteins in Apolygus lucorum.</title>
        <authorList>
            <person name="Yuan H.B."/>
            <person name="Ding Y.X."/>
            <person name="Gu S.H."/>
            <person name="Sun L."/>
            <person name="Zhu X.Q."/>
            <person name="Liu H.W."/>
            <person name="Dhiloo K.H."/>
            <person name="Zhang Y.J."/>
            <person name="Guo Y.Y."/>
        </authorList>
    </citation>
    <scope>NUCLEOTIDE SEQUENCE</scope>
    <source>
        <tissue evidence="6">Antenna</tissue>
    </source>
</reference>
<dbReference type="Gene3D" id="1.10.238.270">
    <property type="match status" value="1"/>
</dbReference>
<dbReference type="SUPFAM" id="SSF47565">
    <property type="entry name" value="Insect pheromone/odorant-binding proteins"/>
    <property type="match status" value="1"/>
</dbReference>
<dbReference type="Pfam" id="PF22651">
    <property type="entry name" value="OBP47_like"/>
    <property type="match status" value="1"/>
</dbReference>
<dbReference type="GO" id="GO:0005549">
    <property type="term" value="F:odorant binding"/>
    <property type="evidence" value="ECO:0007669"/>
    <property type="project" value="InterPro"/>
</dbReference>
<evidence type="ECO:0000313" key="6">
    <source>
        <dbReference type="EMBL" id="AXB87323.1"/>
    </source>
</evidence>
<dbReference type="PANTHER" id="PTHR21066:SF3">
    <property type="entry name" value="IP02236P"/>
    <property type="match status" value="1"/>
</dbReference>
<proteinExistence type="evidence at transcript level"/>
<reference evidence="6" key="2">
    <citation type="submission" date="2017-08" db="EMBL/GenBank/DDBJ databases">
        <authorList>
            <person name="de Groot N.N."/>
        </authorList>
    </citation>
    <scope>NUCLEOTIDE SEQUENCE</scope>
    <source>
        <tissue evidence="6">Antenna</tissue>
    </source>
</reference>
<dbReference type="EMBL" id="MF593905">
    <property type="protein sequence ID" value="AXB87323.1"/>
    <property type="molecule type" value="mRNA"/>
</dbReference>
<evidence type="ECO:0000256" key="1">
    <source>
        <dbReference type="ARBA" id="ARBA00004613"/>
    </source>
</evidence>
<evidence type="ECO:0000259" key="5">
    <source>
        <dbReference type="Pfam" id="PF22651"/>
    </source>
</evidence>
<accession>A0A2Z5EM71</accession>
<gene>
    <name evidence="6" type="primary">OBP8</name>
</gene>
<sequence length="203" mass="22833">MLTNFICGFLFVTLSIIALAEDIPEECRPKPPPNVQKEVCCKIPKMMSKDSDIKNVKETMISCTEKLKNNTALFSDSAAQKKTPNIKYLECMEECVMESAGALKEGKIQVDAVHKMMSDFLNGDEAWKPVLDTAVKNCRESSLKNISSEAVCKSGSHQLSLCVMKDLYLHCPEKFWTDSEWCREEKSRVEKCSSLLMGVNSKM</sequence>
<dbReference type="InterPro" id="IPR052295">
    <property type="entry name" value="Odorant-binding_protein"/>
</dbReference>
<dbReference type="InterPro" id="IPR036728">
    <property type="entry name" value="PBP_GOBP_sf"/>
</dbReference>
<evidence type="ECO:0000256" key="2">
    <source>
        <dbReference type="ARBA" id="ARBA00008098"/>
    </source>
</evidence>
<feature type="signal peptide" evidence="4">
    <location>
        <begin position="1"/>
        <end position="20"/>
    </location>
</feature>
<keyword evidence="4" id="KW-0732">Signal</keyword>
<comment type="subcellular location">
    <subcellularLocation>
        <location evidence="1">Secreted</location>
    </subcellularLocation>
</comment>
<dbReference type="AlphaFoldDB" id="A0A2Z5EM71"/>
<feature type="domain" description="OBP47-like" evidence="5">
    <location>
        <begin position="60"/>
        <end position="185"/>
    </location>
</feature>
<keyword evidence="3" id="KW-0964">Secreted</keyword>